<comment type="caution">
    <text evidence="2">The sequence shown here is derived from an EMBL/GenBank/DDBJ whole genome shotgun (WGS) entry which is preliminary data.</text>
</comment>
<reference evidence="2" key="1">
    <citation type="submission" date="2020-05" db="EMBL/GenBank/DDBJ databases">
        <title>Mycena genomes resolve the evolution of fungal bioluminescence.</title>
        <authorList>
            <person name="Tsai I.J."/>
        </authorList>
    </citation>
    <scope>NUCLEOTIDE SEQUENCE</scope>
    <source>
        <strain evidence="2">160909Yilan</strain>
    </source>
</reference>
<evidence type="ECO:0000313" key="2">
    <source>
        <dbReference type="EMBL" id="KAF7350987.1"/>
    </source>
</evidence>
<keyword evidence="3" id="KW-1185">Reference proteome</keyword>
<dbReference type="AlphaFoldDB" id="A0A8H6Y1J6"/>
<evidence type="ECO:0008006" key="4">
    <source>
        <dbReference type="Google" id="ProtNLM"/>
    </source>
</evidence>
<accession>A0A8H6Y1J6</accession>
<feature type="region of interest" description="Disordered" evidence="1">
    <location>
        <begin position="1"/>
        <end position="62"/>
    </location>
</feature>
<proteinExistence type="predicted"/>
<evidence type="ECO:0000256" key="1">
    <source>
        <dbReference type="SAM" id="MobiDB-lite"/>
    </source>
</evidence>
<dbReference type="Proteomes" id="UP000623467">
    <property type="component" value="Unassembled WGS sequence"/>
</dbReference>
<name>A0A8H6Y1J6_9AGAR</name>
<organism evidence="2 3">
    <name type="scientific">Mycena sanguinolenta</name>
    <dbReference type="NCBI Taxonomy" id="230812"/>
    <lineage>
        <taxon>Eukaryota</taxon>
        <taxon>Fungi</taxon>
        <taxon>Dikarya</taxon>
        <taxon>Basidiomycota</taxon>
        <taxon>Agaricomycotina</taxon>
        <taxon>Agaricomycetes</taxon>
        <taxon>Agaricomycetidae</taxon>
        <taxon>Agaricales</taxon>
        <taxon>Marasmiineae</taxon>
        <taxon>Mycenaceae</taxon>
        <taxon>Mycena</taxon>
    </lineage>
</organism>
<dbReference type="EMBL" id="JACAZH010000014">
    <property type="protein sequence ID" value="KAF7350987.1"/>
    <property type="molecule type" value="Genomic_DNA"/>
</dbReference>
<sequence>MKPRRRSLSSVTHVSDSEPEAEGQDASFKRSPGSNAARGRDHTLKRSPAPQRNNARKGSHGFSYVSDSEASCALSDASLGPAPKEEPFSCDVSQIPVEVWAIVASFASRSSVASLCRVSRHFYPVFVSILYRNTLEPPLTAVQTALLVQTLASKKPASGKPHPALLVRELGLVDTVGSRTIFNASMISKALNRLHLAEGLRALHWSLAAGVDDLGKIFGAPDRFPHFRELTVSCKGTNNNFNFVQIPKLEVLGLQINLADLMDIYNDDSAKAIYKLSEALGMLASSSPQLHTLGLNLINSF</sequence>
<gene>
    <name evidence="2" type="ORF">MSAN_01660900</name>
</gene>
<dbReference type="OrthoDB" id="3050994at2759"/>
<protein>
    <recommendedName>
        <fullName evidence="4">F-box domain-containing protein</fullName>
    </recommendedName>
</protein>
<evidence type="ECO:0000313" key="3">
    <source>
        <dbReference type="Proteomes" id="UP000623467"/>
    </source>
</evidence>